<dbReference type="SUPFAM" id="SSF46785">
    <property type="entry name" value="Winged helix' DNA-binding domain"/>
    <property type="match status" value="1"/>
</dbReference>
<dbReference type="STRING" id="1802308.A3D50_00700"/>
<feature type="domain" description="HTH arsR-type" evidence="4">
    <location>
        <begin position="7"/>
        <end position="101"/>
    </location>
</feature>
<dbReference type="EMBL" id="MHRM01000009">
    <property type="protein sequence ID" value="OHA24245.1"/>
    <property type="molecule type" value="Genomic_DNA"/>
</dbReference>
<dbReference type="GO" id="GO:0003677">
    <property type="term" value="F:DNA binding"/>
    <property type="evidence" value="ECO:0007669"/>
    <property type="project" value="UniProtKB-KW"/>
</dbReference>
<dbReference type="InterPro" id="IPR036390">
    <property type="entry name" value="WH_DNA-bd_sf"/>
</dbReference>
<dbReference type="GO" id="GO:0003700">
    <property type="term" value="F:DNA-binding transcription factor activity"/>
    <property type="evidence" value="ECO:0007669"/>
    <property type="project" value="InterPro"/>
</dbReference>
<keyword evidence="3" id="KW-0804">Transcription</keyword>
<accession>A0A1G2MJY8</accession>
<reference evidence="5 6" key="1">
    <citation type="journal article" date="2016" name="Nat. Commun.">
        <title>Thousands of microbial genomes shed light on interconnected biogeochemical processes in an aquifer system.</title>
        <authorList>
            <person name="Anantharaman K."/>
            <person name="Brown C.T."/>
            <person name="Hug L.A."/>
            <person name="Sharon I."/>
            <person name="Castelle C.J."/>
            <person name="Probst A.J."/>
            <person name="Thomas B.C."/>
            <person name="Singh A."/>
            <person name="Wilkins M.J."/>
            <person name="Karaoz U."/>
            <person name="Brodie E.L."/>
            <person name="Williams K.H."/>
            <person name="Hubbard S.S."/>
            <person name="Banfield J.F."/>
        </authorList>
    </citation>
    <scope>NUCLEOTIDE SEQUENCE [LARGE SCALE GENOMIC DNA]</scope>
</reference>
<dbReference type="PRINTS" id="PR00778">
    <property type="entry name" value="HTHARSR"/>
</dbReference>
<dbReference type="PANTHER" id="PTHR43132">
    <property type="entry name" value="ARSENICAL RESISTANCE OPERON REPRESSOR ARSR-RELATED"/>
    <property type="match status" value="1"/>
</dbReference>
<comment type="caution">
    <text evidence="5">The sequence shown here is derived from an EMBL/GenBank/DDBJ whole genome shotgun (WGS) entry which is preliminary data.</text>
</comment>
<evidence type="ECO:0000256" key="1">
    <source>
        <dbReference type="ARBA" id="ARBA00023015"/>
    </source>
</evidence>
<protein>
    <recommendedName>
        <fullName evidence="4">HTH arsR-type domain-containing protein</fullName>
    </recommendedName>
</protein>
<dbReference type="InterPro" id="IPR051011">
    <property type="entry name" value="Metal_resp_trans_reg"/>
</dbReference>
<dbReference type="NCBIfam" id="NF033788">
    <property type="entry name" value="HTH_metalloreg"/>
    <property type="match status" value="1"/>
</dbReference>
<sequence length="103" mass="11941">MKLKSPLPQEAYERNANIYKILANSKRLEILNLLKQGELGVEQILKVTKLSKANLSQHLALLRHNGLVHTRRDGLNIHYRIVDPRIVSPCKILHELRHRQLVI</sequence>
<dbReference type="InterPro" id="IPR036388">
    <property type="entry name" value="WH-like_DNA-bd_sf"/>
</dbReference>
<dbReference type="PANTHER" id="PTHR43132:SF2">
    <property type="entry name" value="ARSENICAL RESISTANCE OPERON REPRESSOR ARSR-RELATED"/>
    <property type="match status" value="1"/>
</dbReference>
<name>A0A1G2MJY8_9BACT</name>
<dbReference type="AlphaFoldDB" id="A0A1G2MJY8"/>
<dbReference type="InterPro" id="IPR011991">
    <property type="entry name" value="ArsR-like_HTH"/>
</dbReference>
<proteinExistence type="predicted"/>
<dbReference type="InterPro" id="IPR001845">
    <property type="entry name" value="HTH_ArsR_DNA-bd_dom"/>
</dbReference>
<dbReference type="PROSITE" id="PS50987">
    <property type="entry name" value="HTH_ARSR_2"/>
    <property type="match status" value="1"/>
</dbReference>
<dbReference type="SMART" id="SM00418">
    <property type="entry name" value="HTH_ARSR"/>
    <property type="match status" value="1"/>
</dbReference>
<gene>
    <name evidence="5" type="ORF">A3D50_00700</name>
</gene>
<evidence type="ECO:0000313" key="5">
    <source>
        <dbReference type="EMBL" id="OHA24245.1"/>
    </source>
</evidence>
<dbReference type="Gene3D" id="1.10.10.10">
    <property type="entry name" value="Winged helix-like DNA-binding domain superfamily/Winged helix DNA-binding domain"/>
    <property type="match status" value="1"/>
</dbReference>
<organism evidence="5 6">
    <name type="scientific">Candidatus Taylorbacteria bacterium RIFCSPHIGHO2_02_FULL_44_12</name>
    <dbReference type="NCBI Taxonomy" id="1802308"/>
    <lineage>
        <taxon>Bacteria</taxon>
        <taxon>Candidatus Tayloriibacteriota</taxon>
    </lineage>
</organism>
<dbReference type="CDD" id="cd00090">
    <property type="entry name" value="HTH_ARSR"/>
    <property type="match status" value="1"/>
</dbReference>
<evidence type="ECO:0000256" key="2">
    <source>
        <dbReference type="ARBA" id="ARBA00023125"/>
    </source>
</evidence>
<dbReference type="Proteomes" id="UP000178413">
    <property type="component" value="Unassembled WGS sequence"/>
</dbReference>
<evidence type="ECO:0000259" key="4">
    <source>
        <dbReference type="PROSITE" id="PS50987"/>
    </source>
</evidence>
<keyword evidence="2" id="KW-0238">DNA-binding</keyword>
<evidence type="ECO:0000313" key="6">
    <source>
        <dbReference type="Proteomes" id="UP000178413"/>
    </source>
</evidence>
<evidence type="ECO:0000256" key="3">
    <source>
        <dbReference type="ARBA" id="ARBA00023163"/>
    </source>
</evidence>
<keyword evidence="1" id="KW-0805">Transcription regulation</keyword>
<dbReference type="Pfam" id="PF01022">
    <property type="entry name" value="HTH_5"/>
    <property type="match status" value="1"/>
</dbReference>